<dbReference type="Gene3D" id="3.40.50.1000">
    <property type="entry name" value="HAD superfamily/HAD-like"/>
    <property type="match status" value="1"/>
</dbReference>
<dbReference type="SFLD" id="SFLDS00003">
    <property type="entry name" value="Haloacid_Dehalogenase"/>
    <property type="match status" value="1"/>
</dbReference>
<keyword evidence="3" id="KW-1185">Reference proteome</keyword>
<organism evidence="2 3">
    <name type="scientific">Streptomyces prasinosporus</name>
    <dbReference type="NCBI Taxonomy" id="68256"/>
    <lineage>
        <taxon>Bacteria</taxon>
        <taxon>Bacillati</taxon>
        <taxon>Actinomycetota</taxon>
        <taxon>Actinomycetes</taxon>
        <taxon>Kitasatosporales</taxon>
        <taxon>Streptomycetaceae</taxon>
        <taxon>Streptomyces</taxon>
        <taxon>Streptomyces albogriseolus group</taxon>
    </lineage>
</organism>
<feature type="region of interest" description="Disordered" evidence="1">
    <location>
        <begin position="25"/>
        <end position="104"/>
    </location>
</feature>
<name>A0ABP6TJ98_9ACTN</name>
<reference evidence="3" key="1">
    <citation type="journal article" date="2019" name="Int. J. Syst. Evol. Microbiol.">
        <title>The Global Catalogue of Microorganisms (GCM) 10K type strain sequencing project: providing services to taxonomists for standard genome sequencing and annotation.</title>
        <authorList>
            <consortium name="The Broad Institute Genomics Platform"/>
            <consortium name="The Broad Institute Genome Sequencing Center for Infectious Disease"/>
            <person name="Wu L."/>
            <person name="Ma J."/>
        </authorList>
    </citation>
    <scope>NUCLEOTIDE SEQUENCE [LARGE SCALE GENOMIC DNA]</scope>
    <source>
        <strain evidence="3">JCM 4816</strain>
    </source>
</reference>
<accession>A0ABP6TJ98</accession>
<dbReference type="Gene3D" id="1.10.150.240">
    <property type="entry name" value="Putative phosphatase, domain 2"/>
    <property type="match status" value="1"/>
</dbReference>
<comment type="caution">
    <text evidence="2">The sequence shown here is derived from an EMBL/GenBank/DDBJ whole genome shotgun (WGS) entry which is preliminary data.</text>
</comment>
<dbReference type="Proteomes" id="UP001501455">
    <property type="component" value="Unassembled WGS sequence"/>
</dbReference>
<sequence length="321" mass="33603">MPESAPVITATLLLEAVGAGMRTSWSARDGASHRSTRARTGQTAPPAVRPRAPRGPRDREAATVRAGAPRPGAAGRRDREAPSGVAGGRRGTRAAHEETEGPAMERAAVFDVDGTLVDTNHLHVTAWWEAFRQAGHRVPMHAVHRAVGLSSSDLVAHLLGEDRDEDRDGELSAAHKALYGQYFDRLPALPDAGRLLGRLHRDGWKVVLATSAGGAELSALRRAIDADEAITATASADDVDEGKPAAEPVEHALGLAGVPAERAVFVGDTVWDMRAGSRAGVRCVGVLCGGIPRADLEEAGADAVYDDPAHLLASLADSPLA</sequence>
<gene>
    <name evidence="2" type="ORF">GCM10019016_020100</name>
</gene>
<dbReference type="EMBL" id="BAAAXF010000018">
    <property type="protein sequence ID" value="GAA3494910.1"/>
    <property type="molecule type" value="Genomic_DNA"/>
</dbReference>
<dbReference type="InterPro" id="IPR023198">
    <property type="entry name" value="PGP-like_dom2"/>
</dbReference>
<dbReference type="InterPro" id="IPR036412">
    <property type="entry name" value="HAD-like_sf"/>
</dbReference>
<proteinExistence type="predicted"/>
<dbReference type="PANTHER" id="PTHR43434:SF16">
    <property type="entry name" value="BLL8046 PROTEIN"/>
    <property type="match status" value="1"/>
</dbReference>
<evidence type="ECO:0000313" key="2">
    <source>
        <dbReference type="EMBL" id="GAA3494910.1"/>
    </source>
</evidence>
<dbReference type="SFLD" id="SFLDG01135">
    <property type="entry name" value="C1.5.6:_HAD__Beta-PGM__Phospha"/>
    <property type="match status" value="1"/>
</dbReference>
<dbReference type="SFLD" id="SFLDG01129">
    <property type="entry name" value="C1.5:_HAD__Beta-PGM__Phosphata"/>
    <property type="match status" value="1"/>
</dbReference>
<dbReference type="InterPro" id="IPR050155">
    <property type="entry name" value="HAD-like_hydrolase_sf"/>
</dbReference>
<dbReference type="SUPFAM" id="SSF56784">
    <property type="entry name" value="HAD-like"/>
    <property type="match status" value="1"/>
</dbReference>
<evidence type="ECO:0008006" key="4">
    <source>
        <dbReference type="Google" id="ProtNLM"/>
    </source>
</evidence>
<evidence type="ECO:0000256" key="1">
    <source>
        <dbReference type="SAM" id="MobiDB-lite"/>
    </source>
</evidence>
<dbReference type="Pfam" id="PF00702">
    <property type="entry name" value="Hydrolase"/>
    <property type="match status" value="1"/>
</dbReference>
<protein>
    <recommendedName>
        <fullName evidence="4">HAD family hydrolase</fullName>
    </recommendedName>
</protein>
<evidence type="ECO:0000313" key="3">
    <source>
        <dbReference type="Proteomes" id="UP001501455"/>
    </source>
</evidence>
<feature type="compositionally biased region" description="Low complexity" evidence="1">
    <location>
        <begin position="63"/>
        <end position="74"/>
    </location>
</feature>
<dbReference type="InterPro" id="IPR023214">
    <property type="entry name" value="HAD_sf"/>
</dbReference>
<dbReference type="PANTHER" id="PTHR43434">
    <property type="entry name" value="PHOSPHOGLYCOLATE PHOSPHATASE"/>
    <property type="match status" value="1"/>
</dbReference>